<keyword evidence="2" id="KW-0433">Leucine-rich repeat</keyword>
<dbReference type="PROSITE" id="PS50011">
    <property type="entry name" value="PROTEIN_KINASE_DOM"/>
    <property type="match status" value="1"/>
</dbReference>
<evidence type="ECO:0000256" key="4">
    <source>
        <dbReference type="ARBA" id="ARBA00022737"/>
    </source>
</evidence>
<dbReference type="Gene3D" id="1.10.10.10">
    <property type="entry name" value="Winged helix-like DNA-binding domain superfamily/Winged helix DNA-binding domain"/>
    <property type="match status" value="1"/>
</dbReference>
<dbReference type="Gene3D" id="1.10.8.430">
    <property type="entry name" value="Helical domain of apoptotic protease-activating factors"/>
    <property type="match status" value="1"/>
</dbReference>
<dbReference type="Gene3D" id="3.40.50.300">
    <property type="entry name" value="P-loop containing nucleotide triphosphate hydrolases"/>
    <property type="match status" value="1"/>
</dbReference>
<comment type="caution">
    <text evidence="9">The sequence shown here is derived from an EMBL/GenBank/DDBJ whole genome shotgun (WGS) entry which is preliminary data.</text>
</comment>
<dbReference type="EMBL" id="JACEFO010002300">
    <property type="protein sequence ID" value="KAF8667220.1"/>
    <property type="molecule type" value="Genomic_DNA"/>
</dbReference>
<dbReference type="InterPro" id="IPR058922">
    <property type="entry name" value="WHD_DRP"/>
</dbReference>
<dbReference type="GO" id="GO:0006952">
    <property type="term" value="P:defense response"/>
    <property type="evidence" value="ECO:0007669"/>
    <property type="project" value="UniProtKB-KW"/>
</dbReference>
<dbReference type="Pfam" id="PF23559">
    <property type="entry name" value="WHD_DRP"/>
    <property type="match status" value="1"/>
</dbReference>
<dbReference type="Gene3D" id="1.10.510.10">
    <property type="entry name" value="Transferase(Phosphotransferase) domain 1"/>
    <property type="match status" value="1"/>
</dbReference>
<dbReference type="InterPro" id="IPR055414">
    <property type="entry name" value="LRR_R13L4/SHOC2-like"/>
</dbReference>
<dbReference type="OrthoDB" id="785310at2759"/>
<evidence type="ECO:0000256" key="2">
    <source>
        <dbReference type="ARBA" id="ARBA00022614"/>
    </source>
</evidence>
<dbReference type="Pfam" id="PF25019">
    <property type="entry name" value="LRR_R13L1-DRL21"/>
    <property type="match status" value="1"/>
</dbReference>
<reference evidence="9" key="1">
    <citation type="submission" date="2020-07" db="EMBL/GenBank/DDBJ databases">
        <title>Genome sequence and genetic diversity analysis of an under-domesticated orphan crop, white fonio (Digitaria exilis).</title>
        <authorList>
            <person name="Bennetzen J.L."/>
            <person name="Chen S."/>
            <person name="Ma X."/>
            <person name="Wang X."/>
            <person name="Yssel A.E.J."/>
            <person name="Chaluvadi S.R."/>
            <person name="Johnson M."/>
            <person name="Gangashetty P."/>
            <person name="Hamidou F."/>
            <person name="Sanogo M.D."/>
            <person name="Zwaenepoel A."/>
            <person name="Wallace J."/>
            <person name="Van De Peer Y."/>
            <person name="Van Deynze A."/>
        </authorList>
    </citation>
    <scope>NUCLEOTIDE SEQUENCE</scope>
    <source>
        <tissue evidence="9">Leaves</tissue>
    </source>
</reference>
<evidence type="ECO:0000313" key="9">
    <source>
        <dbReference type="EMBL" id="KAF8667220.1"/>
    </source>
</evidence>
<dbReference type="Pfam" id="PF00069">
    <property type="entry name" value="Pkinase"/>
    <property type="match status" value="1"/>
</dbReference>
<comment type="subcellular location">
    <subcellularLocation>
        <location evidence="1">Membrane</location>
    </subcellularLocation>
</comment>
<dbReference type="InterPro" id="IPR011009">
    <property type="entry name" value="Kinase-like_dom_sf"/>
</dbReference>
<dbReference type="InterPro" id="IPR001611">
    <property type="entry name" value="Leu-rich_rpt"/>
</dbReference>
<keyword evidence="5" id="KW-0611">Plant defense</keyword>
<keyword evidence="10" id="KW-1185">Reference proteome</keyword>
<dbReference type="SUPFAM" id="SSF52058">
    <property type="entry name" value="L domain-like"/>
    <property type="match status" value="2"/>
</dbReference>
<dbReference type="SMART" id="SM00220">
    <property type="entry name" value="S_TKc"/>
    <property type="match status" value="1"/>
</dbReference>
<dbReference type="SUPFAM" id="SSF52540">
    <property type="entry name" value="P-loop containing nucleoside triphosphate hydrolases"/>
    <property type="match status" value="1"/>
</dbReference>
<evidence type="ECO:0000256" key="3">
    <source>
        <dbReference type="ARBA" id="ARBA00022692"/>
    </source>
</evidence>
<keyword evidence="7" id="KW-0472">Membrane</keyword>
<dbReference type="InterPro" id="IPR032675">
    <property type="entry name" value="LRR_dom_sf"/>
</dbReference>
<sequence>MIDRRRLGKEDLEQSTRALCFEFMDKGSLQKHLSDESCGLDWETRYNIIKGTCEGLRYIHEGLEEPLLHLDLKLDNILLDTNMVPKTADFGLSRIFGDQLTMATQCSFGTLGYKPPEYIDKKKISKKFDIFSLGVIIIQIVSGPESYHKCLDRMTSGEFVDQVCKNWRKRWQATCNSDFSLEAYCRQVETCTQIALDCLEKDWQKRPDIVKIFEELNKIEPGINKENYLGILQPTKRKCQTVCGMVEWDNRQETSFDAGKELIIGREEEKKRMASSIESMPEKIIILPIYGVGGIGKTTFARLIYNDTKFRDYSQVWVYVSTRFDLCKIGNSIISQLSGKENQANDLELIKCCLTKLLNGKNILIVLDDLWQNNTIELVDLKDMLDPGDSKKRIVLVTTRSEEIAKKMCINIKPYKIQALEDEMCLDIIKQKSDFEGRHDKEKLEGIGKDIARKCGGVALAAQTLGSMLQSMEYDQWISVRDSDIWNETISNDLSLPNHVLASLKLSYLTMDKSLKFCFKYCAIFPKGHKIVKRDIIYQWISLGFIEPTLLSSPLELCEKYIVRLLGLSFIQYSISLSTYQQYGVHDIVFTMHDLVHDLATSLLGDEILDQSRPGNTNANSSKYALILNCSKSLESCTTSPASLSALRFLDYEGSELSGFSFESAKSLQVLDLSECSIQKLPDSISRLTQLRYLNAPRIRGRMVPECITSLSNLSYLSLRGSYAILALPQSIGRLEGLVYLDLSGCVGIKELPESIGGMEGLVHLDLSGCMGIKELPESFGNLTSLEHLDFAYCENVIGLSQCLARLTKLQHLNLLHCKNIEDLPIALGSLTELRYLNLSDSSRLSGNRCSEAAFLGSLTKLRYLNLSSRKKPMSKLSLPQSLDSLTELEYLDLSYNMNIGKLPASFQKLCSLVHLDLSGCFFLKGIPEALNGLTKLQYLNLSRVPRFLGTRQVQEVFGNLSELRYLNLHGCLSVRGLPYPGQDEINCLLGRICTLSNLEYLNLGYNAGIISIPETVANLKNLNTLDISFTPICRLPASISEINSLKFLHTKKCGMLDISTLPQYMRSSRILPNSVGHTGGGESTSHTLQLEYESYARLKISGLENVKSAKEARTIELVDKIDVTQLALVWTRDAKRFVDDAEVLRELEPPYSVTKFRLEGYNSVSFPPWVMRINDYLPGLTKIEISDLPSCNNLPPLGHLPNLKHLYIRRMDSIKKIDADLYGGPRPFSQFLNLVIEEMKCLEEWNTVVSGDQDFFFNNPRLPQSGSVKIIHCPSLRFKPCPPQCGRLEIEHSDEVMLSSLENRGQVSLLMKNVLRHGHEKDNRCRVGASAIKDLLVGCCAVPLYRWSLLCQLPYLRKLKFVDCSDLTCSSPDFLGGLTSLRSLTVRHCQSIVSLPEMLGDLASLRKLKICECKGIKTLPDSIHKLPRLETLKVVNCENIVSLPERLGDLTSLEELKILGCTGIKTLPESLRQLTLLWNLTVQDCESITSLPEGLGDLASLMWLEIRGCSGIKTLPDTIHKLTNLQQLRISGCHELIHWCELKENKMKLTHIKERDFS</sequence>
<evidence type="ECO:0000256" key="6">
    <source>
        <dbReference type="ARBA" id="ARBA00022989"/>
    </source>
</evidence>
<dbReference type="GO" id="GO:0004672">
    <property type="term" value="F:protein kinase activity"/>
    <property type="evidence" value="ECO:0007669"/>
    <property type="project" value="InterPro"/>
</dbReference>
<dbReference type="GO" id="GO:0016020">
    <property type="term" value="C:membrane"/>
    <property type="evidence" value="ECO:0007669"/>
    <property type="project" value="UniProtKB-SubCell"/>
</dbReference>
<dbReference type="InterPro" id="IPR027417">
    <property type="entry name" value="P-loop_NTPase"/>
</dbReference>
<dbReference type="SUPFAM" id="SSF56112">
    <property type="entry name" value="Protein kinase-like (PK-like)"/>
    <property type="match status" value="1"/>
</dbReference>
<dbReference type="InterPro" id="IPR036388">
    <property type="entry name" value="WH-like_DNA-bd_sf"/>
</dbReference>
<keyword evidence="3" id="KW-0812">Transmembrane</keyword>
<proteinExistence type="predicted"/>
<dbReference type="InterPro" id="IPR000719">
    <property type="entry name" value="Prot_kinase_dom"/>
</dbReference>
<dbReference type="GO" id="GO:0005524">
    <property type="term" value="F:ATP binding"/>
    <property type="evidence" value="ECO:0007669"/>
    <property type="project" value="InterPro"/>
</dbReference>
<evidence type="ECO:0000313" key="10">
    <source>
        <dbReference type="Proteomes" id="UP000636709"/>
    </source>
</evidence>
<dbReference type="Pfam" id="PF00931">
    <property type="entry name" value="NB-ARC"/>
    <property type="match status" value="1"/>
</dbReference>
<dbReference type="Pfam" id="PF00560">
    <property type="entry name" value="LRR_1"/>
    <property type="match status" value="1"/>
</dbReference>
<dbReference type="SUPFAM" id="SSF52047">
    <property type="entry name" value="RNI-like"/>
    <property type="match status" value="1"/>
</dbReference>
<dbReference type="Gene3D" id="3.80.10.10">
    <property type="entry name" value="Ribonuclease Inhibitor"/>
    <property type="match status" value="5"/>
</dbReference>
<dbReference type="InterPro" id="IPR008271">
    <property type="entry name" value="Ser/Thr_kinase_AS"/>
</dbReference>
<dbReference type="Proteomes" id="UP000636709">
    <property type="component" value="Unassembled WGS sequence"/>
</dbReference>
<keyword evidence="4" id="KW-0677">Repeat</keyword>
<dbReference type="PROSITE" id="PS00108">
    <property type="entry name" value="PROTEIN_KINASE_ST"/>
    <property type="match status" value="1"/>
</dbReference>
<dbReference type="PANTHER" id="PTHR36766">
    <property type="entry name" value="PLANT BROAD-SPECTRUM MILDEW RESISTANCE PROTEIN RPW8"/>
    <property type="match status" value="1"/>
</dbReference>
<evidence type="ECO:0000256" key="7">
    <source>
        <dbReference type="ARBA" id="ARBA00023136"/>
    </source>
</evidence>
<name>A0A835E8T1_9POAL</name>
<dbReference type="PANTHER" id="PTHR36766:SF73">
    <property type="entry name" value="NB-ARC DOMAIN-CONTAINING PROTEIN"/>
    <property type="match status" value="1"/>
</dbReference>
<evidence type="ECO:0000256" key="5">
    <source>
        <dbReference type="ARBA" id="ARBA00022821"/>
    </source>
</evidence>
<gene>
    <name evidence="9" type="ORF">HU200_052882</name>
</gene>
<organism evidence="9 10">
    <name type="scientific">Digitaria exilis</name>
    <dbReference type="NCBI Taxonomy" id="1010633"/>
    <lineage>
        <taxon>Eukaryota</taxon>
        <taxon>Viridiplantae</taxon>
        <taxon>Streptophyta</taxon>
        <taxon>Embryophyta</taxon>
        <taxon>Tracheophyta</taxon>
        <taxon>Spermatophyta</taxon>
        <taxon>Magnoliopsida</taxon>
        <taxon>Liliopsida</taxon>
        <taxon>Poales</taxon>
        <taxon>Poaceae</taxon>
        <taxon>PACMAD clade</taxon>
        <taxon>Panicoideae</taxon>
        <taxon>Panicodae</taxon>
        <taxon>Paniceae</taxon>
        <taxon>Anthephorinae</taxon>
        <taxon>Digitaria</taxon>
    </lineage>
</organism>
<dbReference type="InterPro" id="IPR002182">
    <property type="entry name" value="NB-ARC"/>
</dbReference>
<dbReference type="Pfam" id="PF23598">
    <property type="entry name" value="LRR_14"/>
    <property type="match status" value="3"/>
</dbReference>
<dbReference type="GO" id="GO:0043531">
    <property type="term" value="F:ADP binding"/>
    <property type="evidence" value="ECO:0007669"/>
    <property type="project" value="InterPro"/>
</dbReference>
<keyword evidence="6" id="KW-1133">Transmembrane helix</keyword>
<feature type="domain" description="Protein kinase" evidence="8">
    <location>
        <begin position="1"/>
        <end position="223"/>
    </location>
</feature>
<dbReference type="SMART" id="SM00367">
    <property type="entry name" value="LRR_CC"/>
    <property type="match status" value="5"/>
</dbReference>
<dbReference type="InterPro" id="IPR056789">
    <property type="entry name" value="LRR_R13L1-DRL21"/>
</dbReference>
<dbReference type="InterPro" id="IPR042197">
    <property type="entry name" value="Apaf_helical"/>
</dbReference>
<protein>
    <recommendedName>
        <fullName evidence="8">Protein kinase domain-containing protein</fullName>
    </recommendedName>
</protein>
<dbReference type="PRINTS" id="PR00364">
    <property type="entry name" value="DISEASERSIST"/>
</dbReference>
<evidence type="ECO:0000256" key="1">
    <source>
        <dbReference type="ARBA" id="ARBA00004370"/>
    </source>
</evidence>
<dbReference type="PROSITE" id="PS51450">
    <property type="entry name" value="LRR"/>
    <property type="match status" value="1"/>
</dbReference>
<dbReference type="InterPro" id="IPR006553">
    <property type="entry name" value="Leu-rich_rpt_Cys-con_subtyp"/>
</dbReference>
<evidence type="ECO:0000259" key="8">
    <source>
        <dbReference type="PROSITE" id="PS50011"/>
    </source>
</evidence>
<accession>A0A835E8T1</accession>